<proteinExistence type="predicted"/>
<protein>
    <submittedName>
        <fullName evidence="1">Uncharacterized protein</fullName>
    </submittedName>
</protein>
<reference evidence="1 2" key="1">
    <citation type="journal article" date="2019" name="Sci. Rep.">
        <title>Orb-weaving spider Araneus ventricosus genome elucidates the spidroin gene catalogue.</title>
        <authorList>
            <person name="Kono N."/>
            <person name="Nakamura H."/>
            <person name="Ohtoshi R."/>
            <person name="Moran D.A.P."/>
            <person name="Shinohara A."/>
            <person name="Yoshida Y."/>
            <person name="Fujiwara M."/>
            <person name="Mori M."/>
            <person name="Tomita M."/>
            <person name="Arakawa K."/>
        </authorList>
    </citation>
    <scope>NUCLEOTIDE SEQUENCE [LARGE SCALE GENOMIC DNA]</scope>
</reference>
<dbReference type="Proteomes" id="UP000499080">
    <property type="component" value="Unassembled WGS sequence"/>
</dbReference>
<name>A0A4Y2PQ08_ARAVE</name>
<dbReference type="EMBL" id="BGPR01011799">
    <property type="protein sequence ID" value="GBN53013.1"/>
    <property type="molecule type" value="Genomic_DNA"/>
</dbReference>
<keyword evidence="2" id="KW-1185">Reference proteome</keyword>
<dbReference type="AlphaFoldDB" id="A0A4Y2PQ08"/>
<accession>A0A4Y2PQ08</accession>
<gene>
    <name evidence="1" type="ORF">AVEN_61641_1</name>
</gene>
<evidence type="ECO:0000313" key="1">
    <source>
        <dbReference type="EMBL" id="GBN53013.1"/>
    </source>
</evidence>
<sequence>MGIRQQYEVKFFDDYNVVFLCILPMPKRSRDKISASGTEGSQLETRRFTEDPLYMRACLSLNQTLWVKCHGVVWKFGIGGGRSGVIRAIKIMKSVSK</sequence>
<comment type="caution">
    <text evidence="1">The sequence shown here is derived from an EMBL/GenBank/DDBJ whole genome shotgun (WGS) entry which is preliminary data.</text>
</comment>
<organism evidence="1 2">
    <name type="scientific">Araneus ventricosus</name>
    <name type="common">Orbweaver spider</name>
    <name type="synonym">Epeira ventricosa</name>
    <dbReference type="NCBI Taxonomy" id="182803"/>
    <lineage>
        <taxon>Eukaryota</taxon>
        <taxon>Metazoa</taxon>
        <taxon>Ecdysozoa</taxon>
        <taxon>Arthropoda</taxon>
        <taxon>Chelicerata</taxon>
        <taxon>Arachnida</taxon>
        <taxon>Araneae</taxon>
        <taxon>Araneomorphae</taxon>
        <taxon>Entelegynae</taxon>
        <taxon>Araneoidea</taxon>
        <taxon>Araneidae</taxon>
        <taxon>Araneus</taxon>
    </lineage>
</organism>
<evidence type="ECO:0000313" key="2">
    <source>
        <dbReference type="Proteomes" id="UP000499080"/>
    </source>
</evidence>